<dbReference type="InterPro" id="IPR009056">
    <property type="entry name" value="Cyt_c-like_dom"/>
</dbReference>
<dbReference type="SUPFAM" id="SSF46626">
    <property type="entry name" value="Cytochrome c"/>
    <property type="match status" value="1"/>
</dbReference>
<evidence type="ECO:0000256" key="3">
    <source>
        <dbReference type="ARBA" id="ARBA00022723"/>
    </source>
</evidence>
<dbReference type="GO" id="GO:0020037">
    <property type="term" value="F:heme binding"/>
    <property type="evidence" value="ECO:0007669"/>
    <property type="project" value="InterPro"/>
</dbReference>
<dbReference type="EMBL" id="RWJI01000002">
    <property type="protein sequence ID" value="RRQ51320.1"/>
    <property type="molecule type" value="Genomic_DNA"/>
</dbReference>
<dbReference type="GO" id="GO:0009055">
    <property type="term" value="F:electron transfer activity"/>
    <property type="evidence" value="ECO:0007669"/>
    <property type="project" value="InterPro"/>
</dbReference>
<evidence type="ECO:0000256" key="2">
    <source>
        <dbReference type="ARBA" id="ARBA00022617"/>
    </source>
</evidence>
<evidence type="ECO:0000313" key="11">
    <source>
        <dbReference type="Proteomes" id="UP000268553"/>
    </source>
</evidence>
<dbReference type="OrthoDB" id="9805828at2"/>
<dbReference type="GO" id="GO:0046872">
    <property type="term" value="F:metal ion binding"/>
    <property type="evidence" value="ECO:0007669"/>
    <property type="project" value="UniProtKB-KW"/>
</dbReference>
<feature type="compositionally biased region" description="Low complexity" evidence="7">
    <location>
        <begin position="26"/>
        <end position="41"/>
    </location>
</feature>
<reference evidence="10 11" key="1">
    <citation type="submission" date="2018-12" db="EMBL/GenBank/DDBJ databases">
        <authorList>
            <person name="Kim S.-J."/>
            <person name="Jung G.-Y."/>
        </authorList>
    </citation>
    <scope>NUCLEOTIDE SEQUENCE [LARGE SCALE GENOMIC DNA]</scope>
    <source>
        <strain evidence="10 11">03SU3-P</strain>
    </source>
</reference>
<accession>A0A3R8R3V5</accession>
<dbReference type="PANTHER" id="PTHR11961">
    <property type="entry name" value="CYTOCHROME C"/>
    <property type="match status" value="1"/>
</dbReference>
<keyword evidence="1" id="KW-0813">Transport</keyword>
<dbReference type="Gene3D" id="1.10.760.10">
    <property type="entry name" value="Cytochrome c-like domain"/>
    <property type="match status" value="1"/>
</dbReference>
<keyword evidence="8" id="KW-0732">Signal</keyword>
<dbReference type="Pfam" id="PF00034">
    <property type="entry name" value="Cytochrom_C"/>
    <property type="match status" value="1"/>
</dbReference>
<dbReference type="InterPro" id="IPR036909">
    <property type="entry name" value="Cyt_c-like_dom_sf"/>
</dbReference>
<dbReference type="Proteomes" id="UP000268553">
    <property type="component" value="Unassembled WGS sequence"/>
</dbReference>
<keyword evidence="11" id="KW-1185">Reference proteome</keyword>
<dbReference type="InterPro" id="IPR002327">
    <property type="entry name" value="Cyt_c_1A/1B"/>
</dbReference>
<dbReference type="PROSITE" id="PS51257">
    <property type="entry name" value="PROKAR_LIPOPROTEIN"/>
    <property type="match status" value="1"/>
</dbReference>
<dbReference type="PRINTS" id="PR00604">
    <property type="entry name" value="CYTCHRMECIAB"/>
</dbReference>
<evidence type="ECO:0000256" key="7">
    <source>
        <dbReference type="SAM" id="MobiDB-lite"/>
    </source>
</evidence>
<protein>
    <submittedName>
        <fullName evidence="10">Cytochrome c family protein</fullName>
    </submittedName>
</protein>
<evidence type="ECO:0000256" key="4">
    <source>
        <dbReference type="ARBA" id="ARBA00022982"/>
    </source>
</evidence>
<keyword evidence="3 6" id="KW-0479">Metal-binding</keyword>
<feature type="signal peptide" evidence="8">
    <location>
        <begin position="1"/>
        <end position="18"/>
    </location>
</feature>
<evidence type="ECO:0000256" key="6">
    <source>
        <dbReference type="PROSITE-ProRule" id="PRU00433"/>
    </source>
</evidence>
<name>A0A3R8R3V5_9SPHN</name>
<gene>
    <name evidence="10" type="ORF">D7D48_09300</name>
</gene>
<sequence>MKAIAGLLALSAVLAACSGGSEGETETSTQAEASAPTAPAGPLAATDISTLDGTILANFTGNAANGKQAFAQCRTCHVTDAGVNKIGPSLNNIIGRTAGTVPGYTYSAANAGAGFVWTKEKLFQFLEKPQRVIPQTKMIYAGLPDPQKRADLIAYLEKPY</sequence>
<evidence type="ECO:0000256" key="5">
    <source>
        <dbReference type="ARBA" id="ARBA00023004"/>
    </source>
</evidence>
<keyword evidence="2 6" id="KW-0349">Heme</keyword>
<evidence type="ECO:0000256" key="8">
    <source>
        <dbReference type="SAM" id="SignalP"/>
    </source>
</evidence>
<evidence type="ECO:0000256" key="1">
    <source>
        <dbReference type="ARBA" id="ARBA00022448"/>
    </source>
</evidence>
<organism evidence="10 11">
    <name type="scientific">Sphingorhabdus wooponensis</name>
    <dbReference type="NCBI Taxonomy" id="940136"/>
    <lineage>
        <taxon>Bacteria</taxon>
        <taxon>Pseudomonadati</taxon>
        <taxon>Pseudomonadota</taxon>
        <taxon>Alphaproteobacteria</taxon>
        <taxon>Sphingomonadales</taxon>
        <taxon>Sphingomonadaceae</taxon>
        <taxon>Sphingorhabdus</taxon>
    </lineage>
</organism>
<keyword evidence="5 6" id="KW-0408">Iron</keyword>
<dbReference type="AlphaFoldDB" id="A0A3R8R3V5"/>
<evidence type="ECO:0000259" key="9">
    <source>
        <dbReference type="PROSITE" id="PS51007"/>
    </source>
</evidence>
<feature type="domain" description="Cytochrome c" evidence="9">
    <location>
        <begin position="61"/>
        <end position="160"/>
    </location>
</feature>
<comment type="caution">
    <text evidence="10">The sequence shown here is derived from an EMBL/GenBank/DDBJ whole genome shotgun (WGS) entry which is preliminary data.</text>
</comment>
<dbReference type="PROSITE" id="PS51007">
    <property type="entry name" value="CYTC"/>
    <property type="match status" value="1"/>
</dbReference>
<proteinExistence type="predicted"/>
<feature type="chain" id="PRO_5018545473" evidence="8">
    <location>
        <begin position="19"/>
        <end position="160"/>
    </location>
</feature>
<evidence type="ECO:0000313" key="10">
    <source>
        <dbReference type="EMBL" id="RRQ51320.1"/>
    </source>
</evidence>
<feature type="region of interest" description="Disordered" evidence="7">
    <location>
        <begin position="21"/>
        <end position="41"/>
    </location>
</feature>
<keyword evidence="4" id="KW-0249">Electron transport</keyword>